<comment type="caution">
    <text evidence="4">The sequence shown here is derived from an EMBL/GenBank/DDBJ whole genome shotgun (WGS) entry which is preliminary data.</text>
</comment>
<dbReference type="Pfam" id="PF05043">
    <property type="entry name" value="Mga"/>
    <property type="match status" value="1"/>
</dbReference>
<dbReference type="STRING" id="903983.BCR23_11975"/>
<evidence type="ECO:0000313" key="4">
    <source>
        <dbReference type="EMBL" id="OEG14807.1"/>
    </source>
</evidence>
<dbReference type="InterPro" id="IPR036388">
    <property type="entry name" value="WH-like_DNA-bd_sf"/>
</dbReference>
<evidence type="ECO:0000256" key="2">
    <source>
        <dbReference type="ARBA" id="ARBA00023163"/>
    </source>
</evidence>
<dbReference type="OrthoDB" id="2192016at2"/>
<reference evidence="5" key="1">
    <citation type="submission" date="2016-09" db="EMBL/GenBank/DDBJ databases">
        <authorList>
            <person name="Gulvik C.A."/>
        </authorList>
    </citation>
    <scope>NUCLEOTIDE SEQUENCE [LARGE SCALE GENOMIC DNA]</scope>
    <source>
        <strain evidence="5">LMG 26306</strain>
    </source>
</reference>
<sequence length="494" mass="58974">MKIEKLLDKKEAREIGILKKVILVGGRIAVTELLDYLGVSKASFESDLKELGYYLKPYEKDCSLFYDGQWVALHMSDQFSLNKILDDYVRASVKFQLIDYLFHYREFTIVQLTTKFMISESSLFRKIKELNQLLKEFDLKIRNGQIKGEELQIRYFYFQLYWFLTPYEIHQEKTLTVQNLRIIEALEKGLSLSFEEHSKLKISLWLTISKKRITVQPKVFKELYKKSHSYEQDPFFKTLRSFVLRFFSRYPLEIDEEESLLHFIFLTSMSVLAESDFLQYNLIRGRRTPTSLADTFVLEHVILYYRPQKFFPELEKKILYYFSQIHSRLYFFKGELELFDRENIWQKEQHLSSHKLRDFSHVLLERSLECFGERYEQGNSLHEWSLVKYLSVLAIIDFEIVGETRVGIDLKMDHLYKEVMTQVLVLSLKNLNGLTIESYDPKQSYDLIITNVLKPTSYRSAKEVYVLSELGSIYDINQIRKKIRELHGKRRDKE</sequence>
<name>A0A1E5GQ33_9ENTE</name>
<dbReference type="EMBL" id="MIKB01000018">
    <property type="protein sequence ID" value="OEG14807.1"/>
    <property type="molecule type" value="Genomic_DNA"/>
</dbReference>
<dbReference type="PANTHER" id="PTHR30185">
    <property type="entry name" value="CRYPTIC BETA-GLUCOSIDE BGL OPERON ANTITERMINATOR"/>
    <property type="match status" value="1"/>
</dbReference>
<protein>
    <submittedName>
        <fullName evidence="4">Transcriptional regulator</fullName>
    </submittedName>
</protein>
<evidence type="ECO:0000256" key="1">
    <source>
        <dbReference type="ARBA" id="ARBA00023015"/>
    </source>
</evidence>
<dbReference type="AlphaFoldDB" id="A0A1E5GQ33"/>
<dbReference type="Proteomes" id="UP000094764">
    <property type="component" value="Unassembled WGS sequence"/>
</dbReference>
<keyword evidence="1" id="KW-0805">Transcription regulation</keyword>
<dbReference type="PANTHER" id="PTHR30185:SF18">
    <property type="entry name" value="TRANSCRIPTIONAL REGULATOR MTLR"/>
    <property type="match status" value="1"/>
</dbReference>
<proteinExistence type="predicted"/>
<accession>A0A1E5GQ33</accession>
<keyword evidence="5" id="KW-1185">Reference proteome</keyword>
<gene>
    <name evidence="4" type="ORF">BCR23_11975</name>
</gene>
<organism evidence="4 5">
    <name type="scientific">Enterococcus quebecensis</name>
    <dbReference type="NCBI Taxonomy" id="903983"/>
    <lineage>
        <taxon>Bacteria</taxon>
        <taxon>Bacillati</taxon>
        <taxon>Bacillota</taxon>
        <taxon>Bacilli</taxon>
        <taxon>Lactobacillales</taxon>
        <taxon>Enterococcaceae</taxon>
        <taxon>Enterococcus</taxon>
    </lineage>
</organism>
<dbReference type="Gene3D" id="1.10.10.10">
    <property type="entry name" value="Winged helix-like DNA-binding domain superfamily/Winged helix DNA-binding domain"/>
    <property type="match status" value="1"/>
</dbReference>
<keyword evidence="2" id="KW-0804">Transcription</keyword>
<evidence type="ECO:0000259" key="3">
    <source>
        <dbReference type="Pfam" id="PF05043"/>
    </source>
</evidence>
<evidence type="ECO:0000313" key="5">
    <source>
        <dbReference type="Proteomes" id="UP000094764"/>
    </source>
</evidence>
<dbReference type="InterPro" id="IPR050661">
    <property type="entry name" value="BglG_antiterminators"/>
</dbReference>
<feature type="domain" description="Mga helix-turn-helix" evidence="3">
    <location>
        <begin position="78"/>
        <end position="161"/>
    </location>
</feature>
<dbReference type="InterPro" id="IPR007737">
    <property type="entry name" value="Mga_HTH"/>
</dbReference>
<dbReference type="RefSeq" id="WP_069636038.1">
    <property type="nucleotide sequence ID" value="NZ_JXKZ01000011.1"/>
</dbReference>